<sequence>METVYDGVLEVAYGQFYVESRTDVGELEETRAGQRNGLCGAAVPGHLFLTTGLHTGGVGLAVEVHDHEPPLDDTWDEIVEASFHPASASTSVVPWGDGPLCRIPLAEADHRVRYCARAMDEARERELEILEEDIIVDRYLLQFWPAPSAPDAIIKQTSRSAAYWHDVARREPPPPTPEQRAEIEQRKREKEERDARARREAMELRDWGGRLPSDRLRQVRGNVHAIRREDPALAHAIDDAGPEVQRALARWAARRAYAETGLTDVAWIAPALAALEAGRPLPPPFDEPDDTPLWNRFHTDPRIPHTLVDFPEGGRRNVLQQAMAFPALRHAADPDPLRAALDALSDAIATYGSAYPALLAEVRREFSLPG</sequence>
<dbReference type="Proteomes" id="UP000481583">
    <property type="component" value="Unassembled WGS sequence"/>
</dbReference>
<reference evidence="2 3" key="1">
    <citation type="submission" date="2020-02" db="EMBL/GenBank/DDBJ databases">
        <title>Whole-genome analyses of novel actinobacteria.</title>
        <authorList>
            <person name="Sahin N."/>
        </authorList>
    </citation>
    <scope>NUCLEOTIDE SEQUENCE [LARGE SCALE GENOMIC DNA]</scope>
    <source>
        <strain evidence="2 3">A7024</strain>
    </source>
</reference>
<evidence type="ECO:0000313" key="2">
    <source>
        <dbReference type="EMBL" id="NGN63730.1"/>
    </source>
</evidence>
<evidence type="ECO:0000313" key="3">
    <source>
        <dbReference type="Proteomes" id="UP000481583"/>
    </source>
</evidence>
<accession>A0A6G4TW34</accession>
<dbReference type="AlphaFoldDB" id="A0A6G4TW34"/>
<dbReference type="EMBL" id="JAAKZV010000019">
    <property type="protein sequence ID" value="NGN63730.1"/>
    <property type="molecule type" value="Genomic_DNA"/>
</dbReference>
<gene>
    <name evidence="2" type="ORF">G5C51_07380</name>
</gene>
<dbReference type="RefSeq" id="WP_165233643.1">
    <property type="nucleotide sequence ID" value="NZ_JAAKZV010000019.1"/>
</dbReference>
<evidence type="ECO:0000256" key="1">
    <source>
        <dbReference type="SAM" id="MobiDB-lite"/>
    </source>
</evidence>
<feature type="compositionally biased region" description="Basic and acidic residues" evidence="1">
    <location>
        <begin position="179"/>
        <end position="197"/>
    </location>
</feature>
<name>A0A6G4TW34_9ACTN</name>
<proteinExistence type="predicted"/>
<organism evidence="2 3">
    <name type="scientific">Streptomyces coryli</name>
    <dbReference type="NCBI Taxonomy" id="1128680"/>
    <lineage>
        <taxon>Bacteria</taxon>
        <taxon>Bacillati</taxon>
        <taxon>Actinomycetota</taxon>
        <taxon>Actinomycetes</taxon>
        <taxon>Kitasatosporales</taxon>
        <taxon>Streptomycetaceae</taxon>
        <taxon>Streptomyces</taxon>
    </lineage>
</organism>
<comment type="caution">
    <text evidence="2">The sequence shown here is derived from an EMBL/GenBank/DDBJ whole genome shotgun (WGS) entry which is preliminary data.</text>
</comment>
<keyword evidence="3" id="KW-1185">Reference proteome</keyword>
<protein>
    <submittedName>
        <fullName evidence="2">Uncharacterized protein</fullName>
    </submittedName>
</protein>
<feature type="region of interest" description="Disordered" evidence="1">
    <location>
        <begin position="168"/>
        <end position="197"/>
    </location>
</feature>